<sequence length="338" mass="36633">MWFRCFIVVYLLSSSVASKVRGEDNPHHVDRDETTLADDPPVNDFFYPLQALYFEAINIPEAWRLLAKVKRKRVAVAVIDTGVEAKHPDLLRNLIEGYNVVTKNNDTDDQNGHGTHMVGVLGATINNLVGIAGVTDLVNIMPISLVTPTGENEIASFDYVIRHRQEKDIKIILFALSRDTLVPGLADKIIRANKAGILVIVTAGNKGKDITKDKTYPCALTQKLTGMMCVAGTLQFENQLGRFSNFADYVDIAAPGDDIMTTGLEASYEFFTGTSPAASIVAGLAAMLYSVDPNLSPTAVKKIIEDTSQKGVKGSTRKSTFAFGRVDAGKALASLIPA</sequence>
<dbReference type="GO" id="GO:0004252">
    <property type="term" value="F:serine-type endopeptidase activity"/>
    <property type="evidence" value="ECO:0007669"/>
    <property type="project" value="UniProtKB-UniRule"/>
</dbReference>
<evidence type="ECO:0000256" key="2">
    <source>
        <dbReference type="ARBA" id="ARBA00022670"/>
    </source>
</evidence>
<keyword evidence="8" id="KW-0732">Signal</keyword>
<evidence type="ECO:0000256" key="1">
    <source>
        <dbReference type="ARBA" id="ARBA00011073"/>
    </source>
</evidence>
<dbReference type="OrthoDB" id="531541at2759"/>
<dbReference type="InterPro" id="IPR023827">
    <property type="entry name" value="Peptidase_S8_Asp-AS"/>
</dbReference>
<feature type="domain" description="Peptidase S8/S53" evidence="9">
    <location>
        <begin position="72"/>
        <end position="317"/>
    </location>
</feature>
<dbReference type="EC" id="3.4.21.62" evidence="6"/>
<dbReference type="InterPro" id="IPR036852">
    <property type="entry name" value="Peptidase_S8/S53_dom_sf"/>
</dbReference>
<feature type="signal peptide" evidence="8">
    <location>
        <begin position="1"/>
        <end position="22"/>
    </location>
</feature>
<evidence type="ECO:0000313" key="11">
    <source>
        <dbReference type="Proteomes" id="UP000591131"/>
    </source>
</evidence>
<keyword evidence="4 7" id="KW-0720">Serine protease</keyword>
<dbReference type="PANTHER" id="PTHR43806">
    <property type="entry name" value="PEPTIDASE S8"/>
    <property type="match status" value="1"/>
</dbReference>
<evidence type="ECO:0000259" key="9">
    <source>
        <dbReference type="Pfam" id="PF00082"/>
    </source>
</evidence>
<dbReference type="InterPro" id="IPR015500">
    <property type="entry name" value="Peptidase_S8_subtilisin-rel"/>
</dbReference>
<feature type="chain" id="PRO_5029635441" description="subtilisin" evidence="8">
    <location>
        <begin position="23"/>
        <end position="338"/>
    </location>
</feature>
<dbReference type="EMBL" id="JAAPAO010000016">
    <property type="protein sequence ID" value="KAF4677322.1"/>
    <property type="molecule type" value="Genomic_DNA"/>
</dbReference>
<dbReference type="PROSITE" id="PS00136">
    <property type="entry name" value="SUBTILASE_ASP"/>
    <property type="match status" value="1"/>
</dbReference>
<feature type="active site" description="Charge relay system" evidence="7">
    <location>
        <position position="80"/>
    </location>
</feature>
<feature type="active site" description="Charge relay system" evidence="7">
    <location>
        <position position="275"/>
    </location>
</feature>
<protein>
    <recommendedName>
        <fullName evidence="6">subtilisin</fullName>
        <ecNumber evidence="6">3.4.21.62</ecNumber>
    </recommendedName>
</protein>
<evidence type="ECO:0000256" key="8">
    <source>
        <dbReference type="SAM" id="SignalP"/>
    </source>
</evidence>
<evidence type="ECO:0000256" key="5">
    <source>
        <dbReference type="ARBA" id="ARBA00023529"/>
    </source>
</evidence>
<proteinExistence type="inferred from homology"/>
<evidence type="ECO:0000256" key="4">
    <source>
        <dbReference type="ARBA" id="ARBA00022825"/>
    </source>
</evidence>
<dbReference type="AlphaFoldDB" id="A0A7J6N0C0"/>
<feature type="active site" description="Charge relay system" evidence="7">
    <location>
        <position position="113"/>
    </location>
</feature>
<dbReference type="SUPFAM" id="SSF52743">
    <property type="entry name" value="Subtilisin-like"/>
    <property type="match status" value="1"/>
</dbReference>
<dbReference type="Gene3D" id="3.40.50.200">
    <property type="entry name" value="Peptidase S8/S53 domain"/>
    <property type="match status" value="1"/>
</dbReference>
<dbReference type="GO" id="GO:0006508">
    <property type="term" value="P:proteolysis"/>
    <property type="evidence" value="ECO:0007669"/>
    <property type="project" value="UniProtKB-KW"/>
</dbReference>
<dbReference type="InterPro" id="IPR000209">
    <property type="entry name" value="Peptidase_S8/S53_dom"/>
</dbReference>
<dbReference type="PROSITE" id="PS51892">
    <property type="entry name" value="SUBTILASE"/>
    <property type="match status" value="1"/>
</dbReference>
<dbReference type="Proteomes" id="UP000591131">
    <property type="component" value="Unassembled WGS sequence"/>
</dbReference>
<dbReference type="Pfam" id="PF00082">
    <property type="entry name" value="Peptidase_S8"/>
    <property type="match status" value="1"/>
</dbReference>
<comment type="similarity">
    <text evidence="1 7">Belongs to the peptidase S8 family.</text>
</comment>
<evidence type="ECO:0000313" key="10">
    <source>
        <dbReference type="EMBL" id="KAF4677322.1"/>
    </source>
</evidence>
<accession>A0A7J6N0C0</accession>
<evidence type="ECO:0000256" key="6">
    <source>
        <dbReference type="ARBA" id="ARBA00023619"/>
    </source>
</evidence>
<evidence type="ECO:0000256" key="7">
    <source>
        <dbReference type="PROSITE-ProRule" id="PRU01240"/>
    </source>
</evidence>
<keyword evidence="3 7" id="KW-0378">Hydrolase</keyword>
<dbReference type="PANTHER" id="PTHR43806:SF11">
    <property type="entry name" value="CEREVISIN-RELATED"/>
    <property type="match status" value="1"/>
</dbReference>
<comment type="catalytic activity">
    <reaction evidence="5">
        <text>Hydrolysis of proteins with broad specificity for peptide bonds, and a preference for a large uncharged residue in P1. Hydrolyzes peptide amides.</text>
        <dbReference type="EC" id="3.4.21.62"/>
    </reaction>
</comment>
<reference evidence="10 11" key="1">
    <citation type="submission" date="2020-04" db="EMBL/GenBank/DDBJ databases">
        <title>Perkinsus chesapeaki whole genome sequence.</title>
        <authorList>
            <person name="Bogema D.R."/>
        </authorList>
    </citation>
    <scope>NUCLEOTIDE SEQUENCE [LARGE SCALE GENOMIC DNA]</scope>
    <source>
        <strain evidence="10">ATCC PRA-425</strain>
    </source>
</reference>
<organism evidence="10 11">
    <name type="scientific">Perkinsus chesapeaki</name>
    <name type="common">Clam parasite</name>
    <name type="synonym">Perkinsus andrewsi</name>
    <dbReference type="NCBI Taxonomy" id="330153"/>
    <lineage>
        <taxon>Eukaryota</taxon>
        <taxon>Sar</taxon>
        <taxon>Alveolata</taxon>
        <taxon>Perkinsozoa</taxon>
        <taxon>Perkinsea</taxon>
        <taxon>Perkinsida</taxon>
        <taxon>Perkinsidae</taxon>
        <taxon>Perkinsus</taxon>
    </lineage>
</organism>
<dbReference type="PRINTS" id="PR00723">
    <property type="entry name" value="SUBTILISIN"/>
</dbReference>
<keyword evidence="2 7" id="KW-0645">Protease</keyword>
<dbReference type="InterPro" id="IPR050131">
    <property type="entry name" value="Peptidase_S8_subtilisin-like"/>
</dbReference>
<gene>
    <name evidence="10" type="ORF">FOL47_002250</name>
</gene>
<comment type="caution">
    <text evidence="10">The sequence shown here is derived from an EMBL/GenBank/DDBJ whole genome shotgun (WGS) entry which is preliminary data.</text>
</comment>
<evidence type="ECO:0000256" key="3">
    <source>
        <dbReference type="ARBA" id="ARBA00022801"/>
    </source>
</evidence>
<keyword evidence="11" id="KW-1185">Reference proteome</keyword>
<name>A0A7J6N0C0_PERCH</name>